<comment type="caution">
    <text evidence="3">The sequence shown here is derived from an EMBL/GenBank/DDBJ whole genome shotgun (WGS) entry which is preliminary data.</text>
</comment>
<dbReference type="AlphaFoldDB" id="A0A1Y2K7R7"/>
<organism evidence="3 4">
    <name type="scientific">Magnetofaba australis IT-1</name>
    <dbReference type="NCBI Taxonomy" id="1434232"/>
    <lineage>
        <taxon>Bacteria</taxon>
        <taxon>Pseudomonadati</taxon>
        <taxon>Pseudomonadota</taxon>
        <taxon>Magnetococcia</taxon>
        <taxon>Magnetococcales</taxon>
        <taxon>Magnetococcaceae</taxon>
        <taxon>Magnetofaba</taxon>
    </lineage>
</organism>
<dbReference type="RefSeq" id="WP_085442507.1">
    <property type="nucleotide sequence ID" value="NZ_LVJN01000019.1"/>
</dbReference>
<gene>
    <name evidence="3" type="ORF">MAIT1_04336</name>
</gene>
<feature type="region of interest" description="Disordered" evidence="1">
    <location>
        <begin position="65"/>
        <end position="98"/>
    </location>
</feature>
<keyword evidence="2" id="KW-0472">Membrane</keyword>
<evidence type="ECO:0000256" key="2">
    <source>
        <dbReference type="SAM" id="Phobius"/>
    </source>
</evidence>
<feature type="transmembrane region" description="Helical" evidence="2">
    <location>
        <begin position="23"/>
        <end position="43"/>
    </location>
</feature>
<reference evidence="3 4" key="1">
    <citation type="journal article" date="2016" name="BMC Genomics">
        <title>Combined genomic and structural analyses of a cultured magnetotactic bacterium reveals its niche adaptation to a dynamic environment.</title>
        <authorList>
            <person name="Araujo A.C."/>
            <person name="Morillo V."/>
            <person name="Cypriano J."/>
            <person name="Teixeira L.C."/>
            <person name="Leao P."/>
            <person name="Lyra S."/>
            <person name="Almeida L.G."/>
            <person name="Bazylinski D.A."/>
            <person name="Vasconcellos A.T."/>
            <person name="Abreu F."/>
            <person name="Lins U."/>
        </authorList>
    </citation>
    <scope>NUCLEOTIDE SEQUENCE [LARGE SCALE GENOMIC DNA]</scope>
    <source>
        <strain evidence="3 4">IT-1</strain>
    </source>
</reference>
<accession>A0A1Y2K7R7</accession>
<keyword evidence="2" id="KW-1133">Transmembrane helix</keyword>
<protein>
    <submittedName>
        <fullName evidence="3">Uncharacterized protein</fullName>
    </submittedName>
</protein>
<dbReference type="EMBL" id="LVJN01000019">
    <property type="protein sequence ID" value="OSM04422.1"/>
    <property type="molecule type" value="Genomic_DNA"/>
</dbReference>
<proteinExistence type="predicted"/>
<evidence type="ECO:0000313" key="4">
    <source>
        <dbReference type="Proteomes" id="UP000194003"/>
    </source>
</evidence>
<evidence type="ECO:0000256" key="1">
    <source>
        <dbReference type="SAM" id="MobiDB-lite"/>
    </source>
</evidence>
<dbReference type="Proteomes" id="UP000194003">
    <property type="component" value="Unassembled WGS sequence"/>
</dbReference>
<feature type="compositionally biased region" description="Basic and acidic residues" evidence="1">
    <location>
        <begin position="65"/>
        <end position="74"/>
    </location>
</feature>
<keyword evidence="4" id="KW-1185">Reference proteome</keyword>
<sequence>MASIPQNASSDARKQERTNKLKLAIYLISGLAVAIGLASLLFWGNPFGGDEAMTRAERMRQRAISREQTKRHIADSAQNNTQSRMESHNPWPNVRTSQ</sequence>
<keyword evidence="2" id="KW-0812">Transmembrane</keyword>
<evidence type="ECO:0000313" key="3">
    <source>
        <dbReference type="EMBL" id="OSM04422.1"/>
    </source>
</evidence>
<name>A0A1Y2K7R7_9PROT</name>